<dbReference type="Pfam" id="PF23560">
    <property type="entry name" value="GBD_Hemicentin"/>
    <property type="match status" value="1"/>
</dbReference>
<dbReference type="Gene3D" id="3.40.50.410">
    <property type="entry name" value="von Willebrand factor, type A domain"/>
    <property type="match status" value="1"/>
</dbReference>
<dbReference type="InterPro" id="IPR001881">
    <property type="entry name" value="EGF-like_Ca-bd_dom"/>
</dbReference>
<sequence>MCRGAVPWFLTLFIIFVSVKITVSHPKYIPGSVKENLKVYQDKDDGKSSLVFVFDTTGSMYNDLRQLREGAEMIMDTALEDSKIIADFVFVPFHDPGIGPATVTKRKAVFKAALNIVRVYGGGDCPEKSLGGIQLALNVSRPRSFVYVFTDATASDHRLVGNVLDMVQRKQSQVVFVLTGHCNDLQKPSYLVYQQIAAASNGQVFNLNKTSVHKVLDFVKSSIRGRNVNLGSSVNPAGYNHTQEIPVDSTLGEVTVSVSGAKPSIKVVDPKGEEITGPPKLITTLDLSEIMVVKVMQPEPGNWTITVGSEEEYSVKVVGLSNLTFNHGFSVLPPKGMQETSYRPLKSTYNHLMISLTQPDAPATIDYAEILDLSGKTLFEVPLEEVVNGNKTYVAKPLIPPDDFFYIAINGHDGDNQELRRIGATAVQAKLPDVPYLTAPRKVEARYHERVVLTCGVESLVPVTAMWTHDSVRIQPQISSLQTTSIDYVIEDMSPEHAGSYRCVATNAAGQSVANTEIELIVDPPQVNLSPGNKTLLFGEQLAISCEVFSEALLSSMQMIFKGIIDTDVTEINVEPNLEGLYSYNKTIPYVDESHNGIYTCVASNSAGQTKSSMNIIVLAEPIVQILGPHSIKKLAHSDLQLSCHVENAERMQWLAPNNTVVMENAVNGSYDGMFEVKNVTGGPWTCVGLRGAYRVTDAIDVDILIKPSAVIDGSKNITIMNGTTHEITCIVTAKPMPRIIWHRETESFLNHTVTPLKDDVYKSVLKLNSSEGSIEATYFCIGENSEGISEDSVVVNVRRKMTLIEGFTDKSVEIYSQVDLHCQVDSHPPPHMTWYHNGTVLVPDNNVQVSDDGTVMYVLMVDFDNLGEYSCEADNGYEKFRVNGILNVKGLESPVLSKEPAKTISREGESTTLTCRVLQGKPEPSLTWQYKSSSSDKFIDLPWAVELSDDGTNLTIPSVVVDNDGTYQCLAENVVGIDAYEVQLVVQYAPRLLETTNETDTDKKPVNIEAGDKVTFSCKAVGIPPPVVVWTKDRRPLAFTNNVYLTNTNDLVIEKANEFDSGMYTCNATSALGSSQKNFTLFVYVRPKISPPLVEPAPDVAEGQLVEFPCRASGVPRPGVRWLRDGDVVTDRRKFIDEFGIRFVANVTDFGNYTCHVENNFGNASVSFPLYVWVPPSIHHLELSKEVVIGSNATLQCDAMGFPLPNILWEFRDEVLIENTTDLSFNDIGNLFIKNTSTKHEGTYACIAENIAGIDKKFITLHVNERPKILDQDFRGSYVATNMDTELLIACKASGKPKPYVLWRKDGLFLDNDGTYNIDFDGTLTIKSPTEELSGLYVCLAKNTVGEINKTVSVEIYSLPTQMQSEESHTKVSVVEGTNTSIDCPIPASQKDLVKWYKGAKLISEGQLQISNVSRHNSTNYACVVANVAGSAYSSVDLDVEWPPRFGTNATTDVEVVKGNDWFFDCGVDAKPRAKTKWLFNSKPMIFEDKDRLKLLNVQLRHTGVYKCVVSNKHGAVSRQFTLDVLVPPIISEFDLLDVQLKEGTNATLECNAKGSPQPDLKWTFNNSNWQVQKSSLVSTNLSVASEGLYRCDATNKAGAAYIAYRVSVVAAAKVEEVVMYAQEASTVDKVAEVVQGTRVRISCKASGKPTPKVQWIRNGEAISENAESISYADLALEDVQLSDAGVYVCVASNEGGVGEEKIRLEVLEPPKIFQTLFQGNSTNEVNLEVLSGQSFYLHCHPYGNPLPEVYWFKDGLPLRLFDDSMISTDYGEVIEARKATFEQSGNYTCVARNRIGNTSLVYLVDVMVPPPVPKESAKIVTTRVGKPLNLTCPAEGRPLPAAMWLRHPYTEIGDATPRVTLVNDNFSMIIANTEVTDSGKYSCIMTNKVGTTEVVFDVTIEMPPTIAGNAHEMGVENHVVPLMRSLVLTCEVKGNPTPKISWLKDTQRLSDELSNIQHIQGNSLLAIWSASTRDAGQYICVAENSAGTAHRRYNVAVRVPGKWSGWSAWGFCNATCGAGHQHRARRCGYQDDAGAYYDKNTKSDKIILDESECKGPANDKRKCHMPPCEDQISSRWSPWSKWWPCTATCGAGTQARMRTCRGPQPCYGDNVQIRKCPNLPKCEPTSEKREIEYFSSREETTETDSYLPEATYEMHPEVMNREDSTDVEEFYSKTAFISAPKPSAVYDVNVTRNLDFSESGPCQPGYRHNDTTNTCDDIDECTIEYNQCHATQLCVNTQGGYRCTCSPGFSSLGAGQRCLDINECEQETSGCEYACVNVAGGYVCACPRHLRLHLDKHHCVSPSSYRQPFAFEQLESGDYLSASFELPRRRSARN</sequence>
<keyword evidence="7" id="KW-0325">Glycoprotein</keyword>
<dbReference type="FunFam" id="2.60.40.10:FF:000130">
    <property type="entry name" value="Hemicentin 1"/>
    <property type="match status" value="1"/>
</dbReference>
<proteinExistence type="inferred from homology"/>
<dbReference type="InterPro" id="IPR056861">
    <property type="entry name" value="HMCN1-like_VWA"/>
</dbReference>
<dbReference type="InterPro" id="IPR036465">
    <property type="entry name" value="vWFA_dom_sf"/>
</dbReference>
<dbReference type="Proteomes" id="UP001549921">
    <property type="component" value="Unassembled WGS sequence"/>
</dbReference>
<evidence type="ECO:0000256" key="12">
    <source>
        <dbReference type="SAM" id="SignalP"/>
    </source>
</evidence>
<feature type="domain" description="Ig-like" evidence="14">
    <location>
        <begin position="1268"/>
        <end position="1354"/>
    </location>
</feature>
<feature type="domain" description="Ig-like" evidence="14">
    <location>
        <begin position="991"/>
        <end position="1081"/>
    </location>
</feature>
<dbReference type="InterPro" id="IPR000152">
    <property type="entry name" value="EGF-type_Asp/Asn_hydroxyl_site"/>
</dbReference>
<evidence type="ECO:0000256" key="4">
    <source>
        <dbReference type="ARBA" id="ARBA00022729"/>
    </source>
</evidence>
<dbReference type="SMART" id="SM00409">
    <property type="entry name" value="IG"/>
    <property type="match status" value="16"/>
</dbReference>
<dbReference type="PANTHER" id="PTHR45080">
    <property type="entry name" value="CONTACTIN 5"/>
    <property type="match status" value="1"/>
</dbReference>
<dbReference type="PROSITE" id="PS50835">
    <property type="entry name" value="IG_LIKE"/>
    <property type="match status" value="16"/>
</dbReference>
<dbReference type="SUPFAM" id="SSF82895">
    <property type="entry name" value="TSP-1 type 1 repeat"/>
    <property type="match status" value="2"/>
</dbReference>
<dbReference type="CDD" id="cd00054">
    <property type="entry name" value="EGF_CA"/>
    <property type="match status" value="2"/>
</dbReference>
<evidence type="ECO:0000256" key="5">
    <source>
        <dbReference type="ARBA" id="ARBA00022737"/>
    </source>
</evidence>
<feature type="domain" description="Ig-like" evidence="14">
    <location>
        <begin position="895"/>
        <end position="988"/>
    </location>
</feature>
<dbReference type="InterPro" id="IPR000884">
    <property type="entry name" value="TSP1_rpt"/>
</dbReference>
<feature type="domain" description="Ig-like" evidence="14">
    <location>
        <begin position="800"/>
        <end position="884"/>
    </location>
</feature>
<dbReference type="GO" id="GO:0032991">
    <property type="term" value="C:protein-containing complex"/>
    <property type="evidence" value="ECO:0007669"/>
    <property type="project" value="UniProtKB-ARBA"/>
</dbReference>
<comment type="similarity">
    <text evidence="9">Belongs to the hemolin family.</text>
</comment>
<dbReference type="InterPro" id="IPR056475">
    <property type="entry name" value="GBD_Hemicentin/VWA7"/>
</dbReference>
<protein>
    <recommendedName>
        <fullName evidence="10">Hemolin</fullName>
    </recommendedName>
</protein>
<dbReference type="PROSITE" id="PS01187">
    <property type="entry name" value="EGF_CA"/>
    <property type="match status" value="2"/>
</dbReference>
<evidence type="ECO:0000256" key="9">
    <source>
        <dbReference type="ARBA" id="ARBA00061228"/>
    </source>
</evidence>
<evidence type="ECO:0000256" key="11">
    <source>
        <dbReference type="PROSITE-ProRule" id="PRU00076"/>
    </source>
</evidence>
<evidence type="ECO:0000256" key="10">
    <source>
        <dbReference type="ARBA" id="ARBA00068688"/>
    </source>
</evidence>
<dbReference type="CDD" id="cd00198">
    <property type="entry name" value="vWFA"/>
    <property type="match status" value="1"/>
</dbReference>
<dbReference type="InterPro" id="IPR000742">
    <property type="entry name" value="EGF"/>
</dbReference>
<dbReference type="InterPro" id="IPR050958">
    <property type="entry name" value="Cell_Adh-Cytoskel_Orgn"/>
</dbReference>
<evidence type="ECO:0000313" key="15">
    <source>
        <dbReference type="EMBL" id="KAL0829599.1"/>
    </source>
</evidence>
<dbReference type="InterPro" id="IPR003598">
    <property type="entry name" value="Ig_sub2"/>
</dbReference>
<dbReference type="Pfam" id="PF13927">
    <property type="entry name" value="Ig_3"/>
    <property type="match status" value="6"/>
</dbReference>
<dbReference type="GO" id="GO:0005576">
    <property type="term" value="C:extracellular region"/>
    <property type="evidence" value="ECO:0007669"/>
    <property type="project" value="UniProtKB-SubCell"/>
</dbReference>
<feature type="domain" description="Ig-like" evidence="14">
    <location>
        <begin position="1617"/>
        <end position="1707"/>
    </location>
</feature>
<evidence type="ECO:0000313" key="16">
    <source>
        <dbReference type="Proteomes" id="UP001549921"/>
    </source>
</evidence>
<comment type="caution">
    <text evidence="15">The sequence shown here is derived from an EMBL/GenBank/DDBJ whole genome shotgun (WGS) entry which is preliminary data.</text>
</comment>
<gene>
    <name evidence="15" type="ORF">ABMA28_003107</name>
</gene>
<feature type="domain" description="Ig-like" evidence="14">
    <location>
        <begin position="708"/>
        <end position="797"/>
    </location>
</feature>
<keyword evidence="6" id="KW-1015">Disulfide bond</keyword>
<dbReference type="SUPFAM" id="SSF48726">
    <property type="entry name" value="Immunoglobulin"/>
    <property type="match status" value="16"/>
</dbReference>
<dbReference type="PROSITE" id="PS01186">
    <property type="entry name" value="EGF_2"/>
    <property type="match status" value="1"/>
</dbReference>
<feature type="domain" description="Ig-like" evidence="14">
    <location>
        <begin position="1445"/>
        <end position="1525"/>
    </location>
</feature>
<feature type="domain" description="Ig-like" evidence="14">
    <location>
        <begin position="1530"/>
        <end position="1609"/>
    </location>
</feature>
<dbReference type="CDD" id="cd00096">
    <property type="entry name" value="Ig"/>
    <property type="match status" value="2"/>
</dbReference>
<dbReference type="FunFam" id="2.10.25.10:FF:000005">
    <property type="entry name" value="Fibrillin 2"/>
    <property type="match status" value="1"/>
</dbReference>
<accession>A0ABD0SV38</accession>
<feature type="domain" description="EGF-like" evidence="13">
    <location>
        <begin position="2219"/>
        <end position="2261"/>
    </location>
</feature>
<keyword evidence="3 11" id="KW-0245">EGF-like domain</keyword>
<feature type="domain" description="Ig-like" evidence="14">
    <location>
        <begin position="1712"/>
        <end position="1809"/>
    </location>
</feature>
<dbReference type="PANTHER" id="PTHR45080:SF8">
    <property type="entry name" value="IG-LIKE DOMAIN-CONTAINING PROTEIN"/>
    <property type="match status" value="1"/>
</dbReference>
<dbReference type="InterPro" id="IPR036383">
    <property type="entry name" value="TSP1_rpt_sf"/>
</dbReference>
<dbReference type="FunFam" id="2.60.40.10:FF:000032">
    <property type="entry name" value="palladin isoform X1"/>
    <property type="match status" value="1"/>
</dbReference>
<dbReference type="InterPro" id="IPR007110">
    <property type="entry name" value="Ig-like_dom"/>
</dbReference>
<organism evidence="15 16">
    <name type="scientific">Loxostege sticticalis</name>
    <name type="common">Beet webworm moth</name>
    <dbReference type="NCBI Taxonomy" id="481309"/>
    <lineage>
        <taxon>Eukaryota</taxon>
        <taxon>Metazoa</taxon>
        <taxon>Ecdysozoa</taxon>
        <taxon>Arthropoda</taxon>
        <taxon>Hexapoda</taxon>
        <taxon>Insecta</taxon>
        <taxon>Pterygota</taxon>
        <taxon>Neoptera</taxon>
        <taxon>Endopterygota</taxon>
        <taxon>Lepidoptera</taxon>
        <taxon>Glossata</taxon>
        <taxon>Ditrysia</taxon>
        <taxon>Pyraloidea</taxon>
        <taxon>Crambidae</taxon>
        <taxon>Pyraustinae</taxon>
        <taxon>Loxostege</taxon>
    </lineage>
</organism>
<keyword evidence="8" id="KW-0393">Immunoglobulin domain</keyword>
<evidence type="ECO:0000256" key="2">
    <source>
        <dbReference type="ARBA" id="ARBA00022525"/>
    </source>
</evidence>
<dbReference type="Pfam" id="PF07679">
    <property type="entry name" value="I-set"/>
    <property type="match status" value="8"/>
</dbReference>
<dbReference type="SMART" id="SM00209">
    <property type="entry name" value="TSP1"/>
    <property type="match status" value="2"/>
</dbReference>
<dbReference type="SMART" id="SM00179">
    <property type="entry name" value="EGF_CA"/>
    <property type="match status" value="2"/>
</dbReference>
<feature type="domain" description="Ig-like" evidence="14">
    <location>
        <begin position="1177"/>
        <end position="1261"/>
    </location>
</feature>
<evidence type="ECO:0000256" key="1">
    <source>
        <dbReference type="ARBA" id="ARBA00004613"/>
    </source>
</evidence>
<evidence type="ECO:0000259" key="14">
    <source>
        <dbReference type="PROSITE" id="PS50835"/>
    </source>
</evidence>
<dbReference type="InterPro" id="IPR009030">
    <property type="entry name" value="Growth_fac_rcpt_cys_sf"/>
</dbReference>
<feature type="domain" description="Ig-like" evidence="14">
    <location>
        <begin position="1812"/>
        <end position="1903"/>
    </location>
</feature>
<feature type="domain" description="Ig-like" evidence="14">
    <location>
        <begin position="1088"/>
        <end position="1168"/>
    </location>
</feature>
<evidence type="ECO:0000256" key="6">
    <source>
        <dbReference type="ARBA" id="ARBA00023157"/>
    </source>
</evidence>
<dbReference type="EMBL" id="JBEDNZ010000014">
    <property type="protein sequence ID" value="KAL0829599.1"/>
    <property type="molecule type" value="Genomic_DNA"/>
</dbReference>
<feature type="chain" id="PRO_5044884388" description="Hemolin" evidence="12">
    <location>
        <begin position="25"/>
        <end position="2336"/>
    </location>
</feature>
<dbReference type="SMART" id="SM00181">
    <property type="entry name" value="EGF"/>
    <property type="match status" value="2"/>
</dbReference>
<evidence type="ECO:0000256" key="3">
    <source>
        <dbReference type="ARBA" id="ARBA00022536"/>
    </source>
</evidence>
<keyword evidence="4 12" id="KW-0732">Signal</keyword>
<dbReference type="Gene3D" id="2.10.25.10">
    <property type="entry name" value="Laminin"/>
    <property type="match status" value="2"/>
</dbReference>
<dbReference type="SUPFAM" id="SSF53300">
    <property type="entry name" value="vWA-like"/>
    <property type="match status" value="1"/>
</dbReference>
<reference evidence="15 16" key="1">
    <citation type="submission" date="2024-06" db="EMBL/GenBank/DDBJ databases">
        <title>A chromosome-level genome assembly of beet webworm, Loxostege sticticalis.</title>
        <authorList>
            <person name="Zhang Y."/>
        </authorList>
    </citation>
    <scope>NUCLEOTIDE SEQUENCE [LARGE SCALE GENOMIC DNA]</scope>
    <source>
        <strain evidence="15">AQ028</strain>
        <tissue evidence="15">Male pupae</tissue>
    </source>
</reference>
<dbReference type="InterPro" id="IPR036179">
    <property type="entry name" value="Ig-like_dom_sf"/>
</dbReference>
<evidence type="ECO:0000259" key="13">
    <source>
        <dbReference type="PROSITE" id="PS50026"/>
    </source>
</evidence>
<dbReference type="SMART" id="SM00408">
    <property type="entry name" value="IGc2"/>
    <property type="match status" value="15"/>
</dbReference>
<feature type="domain" description="Ig-like" evidence="14">
    <location>
        <begin position="1361"/>
        <end position="1440"/>
    </location>
</feature>
<dbReference type="Pfam" id="PF07645">
    <property type="entry name" value="EGF_CA"/>
    <property type="match status" value="2"/>
</dbReference>
<feature type="domain" description="Ig-like" evidence="14">
    <location>
        <begin position="525"/>
        <end position="617"/>
    </location>
</feature>
<evidence type="ECO:0000256" key="8">
    <source>
        <dbReference type="ARBA" id="ARBA00023319"/>
    </source>
</evidence>
<dbReference type="Gene3D" id="2.60.40.10">
    <property type="entry name" value="Immunoglobulins"/>
    <property type="match status" value="16"/>
</dbReference>
<dbReference type="InterPro" id="IPR013098">
    <property type="entry name" value="Ig_I-set"/>
</dbReference>
<comment type="caution">
    <text evidence="11">Lacks conserved residue(s) required for the propagation of feature annotation.</text>
</comment>
<dbReference type="Pfam" id="PF00090">
    <property type="entry name" value="TSP_1"/>
    <property type="match status" value="2"/>
</dbReference>
<feature type="domain" description="Ig-like" evidence="14">
    <location>
        <begin position="432"/>
        <end position="519"/>
    </location>
</feature>
<dbReference type="Pfam" id="PF25106">
    <property type="entry name" value="VWA_4"/>
    <property type="match status" value="1"/>
</dbReference>
<feature type="signal peptide" evidence="12">
    <location>
        <begin position="1"/>
        <end position="24"/>
    </location>
</feature>
<keyword evidence="2" id="KW-0964">Secreted</keyword>
<name>A0ABD0SV38_LOXSC</name>
<comment type="subcellular location">
    <subcellularLocation>
        <location evidence="1">Secreted</location>
    </subcellularLocation>
</comment>
<dbReference type="Gene3D" id="2.20.100.10">
    <property type="entry name" value="Thrombospondin type-1 (TSP1) repeat"/>
    <property type="match status" value="2"/>
</dbReference>
<dbReference type="Pfam" id="PF13895">
    <property type="entry name" value="Ig_2"/>
    <property type="match status" value="1"/>
</dbReference>
<dbReference type="PROSITE" id="PS00010">
    <property type="entry name" value="ASX_HYDROXYL"/>
    <property type="match status" value="1"/>
</dbReference>
<dbReference type="InterPro" id="IPR018097">
    <property type="entry name" value="EGF_Ca-bd_CS"/>
</dbReference>
<dbReference type="PROSITE" id="PS50092">
    <property type="entry name" value="TSP1"/>
    <property type="match status" value="2"/>
</dbReference>
<dbReference type="InterPro" id="IPR013783">
    <property type="entry name" value="Ig-like_fold"/>
</dbReference>
<evidence type="ECO:0000256" key="7">
    <source>
        <dbReference type="ARBA" id="ARBA00023180"/>
    </source>
</evidence>
<dbReference type="PROSITE" id="PS50026">
    <property type="entry name" value="EGF_3"/>
    <property type="match status" value="1"/>
</dbReference>
<dbReference type="InterPro" id="IPR049883">
    <property type="entry name" value="NOTCH1_EGF-like"/>
</dbReference>
<feature type="domain" description="Ig-like" evidence="14">
    <location>
        <begin position="1906"/>
        <end position="1998"/>
    </location>
</feature>
<keyword evidence="5" id="KW-0677">Repeat</keyword>
<dbReference type="FunFam" id="2.60.40.10:FF:000107">
    <property type="entry name" value="Myosin, light chain kinase a"/>
    <property type="match status" value="1"/>
</dbReference>
<dbReference type="InterPro" id="IPR003599">
    <property type="entry name" value="Ig_sub"/>
</dbReference>
<dbReference type="SUPFAM" id="SSF57184">
    <property type="entry name" value="Growth factor receptor domain"/>
    <property type="match status" value="1"/>
</dbReference>